<dbReference type="PANTHER" id="PTHR30632">
    <property type="entry name" value="MOLYBDATE-BINDING PERIPLASMIC PROTEIN"/>
    <property type="match status" value="1"/>
</dbReference>
<gene>
    <name evidence="5" type="primary">modA</name>
    <name evidence="5" type="ORF">GW534_08800</name>
</gene>
<evidence type="ECO:0000256" key="3">
    <source>
        <dbReference type="ARBA" id="ARBA00022729"/>
    </source>
</evidence>
<evidence type="ECO:0000256" key="1">
    <source>
        <dbReference type="ARBA" id="ARBA00009175"/>
    </source>
</evidence>
<dbReference type="PANTHER" id="PTHR30632:SF0">
    <property type="entry name" value="SULFATE-BINDING PROTEIN"/>
    <property type="match status" value="1"/>
</dbReference>
<evidence type="ECO:0000313" key="5">
    <source>
        <dbReference type="EMBL" id="NCU17830.1"/>
    </source>
</evidence>
<dbReference type="PIRSF" id="PIRSF004846">
    <property type="entry name" value="ModA"/>
    <property type="match status" value="1"/>
</dbReference>
<sequence>MKKILVYSFILLVVILTGCKATGEASDGKVELTVSAAASMTDSLLEIKENFESVYPYVKINYNFGGSGTLRKQIEQGAGIDLFFSASEKDFQLLEEKGLVEQGDILFQNELVVIQPVDGEYGSFAEFVEGDGKLAIGTPEAVPAGTYAYQALDALEALEDLENRIVYTKDVRQVLTFVQENSVDMGIVYASDVIGEKDIKVLEKIRSELYDPINYYLAVIEGKSKHSGEWEEAIDDFYQFVMSEGMGIFKEYGFIVES</sequence>
<name>A0ABX0A8N9_9BACI</name>
<evidence type="ECO:0000313" key="6">
    <source>
        <dbReference type="Proteomes" id="UP000743899"/>
    </source>
</evidence>
<dbReference type="PROSITE" id="PS51257">
    <property type="entry name" value="PROKAR_LIPOPROTEIN"/>
    <property type="match status" value="1"/>
</dbReference>
<dbReference type="SUPFAM" id="SSF53850">
    <property type="entry name" value="Periplasmic binding protein-like II"/>
    <property type="match status" value="1"/>
</dbReference>
<organism evidence="5 6">
    <name type="scientific">Pallidibacillus pasinlerensis</name>
    <dbReference type="NCBI Taxonomy" id="2703818"/>
    <lineage>
        <taxon>Bacteria</taxon>
        <taxon>Bacillati</taxon>
        <taxon>Bacillota</taxon>
        <taxon>Bacilli</taxon>
        <taxon>Bacillales</taxon>
        <taxon>Bacillaceae</taxon>
        <taxon>Pallidibacillus</taxon>
    </lineage>
</organism>
<keyword evidence="2" id="KW-0479">Metal-binding</keyword>
<dbReference type="InterPro" id="IPR050682">
    <property type="entry name" value="ModA/WtpA"/>
</dbReference>
<evidence type="ECO:0000256" key="2">
    <source>
        <dbReference type="ARBA" id="ARBA00022723"/>
    </source>
</evidence>
<dbReference type="EMBL" id="JAACYS010000035">
    <property type="protein sequence ID" value="NCU17830.1"/>
    <property type="molecule type" value="Genomic_DNA"/>
</dbReference>
<dbReference type="NCBIfam" id="TIGR01256">
    <property type="entry name" value="modA"/>
    <property type="match status" value="1"/>
</dbReference>
<accession>A0ABX0A8N9</accession>
<reference evidence="5 6" key="1">
    <citation type="submission" date="2020-01" db="EMBL/GenBank/DDBJ databases">
        <title>A novel Bacillus sp. from Pasinler.</title>
        <authorList>
            <person name="Adiguzel A."/>
            <person name="Ay H."/>
            <person name="Baltaci M.O."/>
        </authorList>
    </citation>
    <scope>NUCLEOTIDE SEQUENCE [LARGE SCALE GENOMIC DNA]</scope>
    <source>
        <strain evidence="5 6">P1</strain>
    </source>
</reference>
<dbReference type="RefSeq" id="WP_161920660.1">
    <property type="nucleotide sequence ID" value="NZ_JAACYS010000035.1"/>
</dbReference>
<proteinExistence type="inferred from homology"/>
<protein>
    <submittedName>
        <fullName evidence="5">Molybdate ABC transporter substrate-binding protein</fullName>
    </submittedName>
</protein>
<dbReference type="Proteomes" id="UP000743899">
    <property type="component" value="Unassembled WGS sequence"/>
</dbReference>
<comment type="similarity">
    <text evidence="1">Belongs to the bacterial solute-binding protein ModA family.</text>
</comment>
<evidence type="ECO:0000256" key="4">
    <source>
        <dbReference type="SAM" id="SignalP"/>
    </source>
</evidence>
<keyword evidence="3 4" id="KW-0732">Signal</keyword>
<feature type="chain" id="PRO_5047110971" evidence="4">
    <location>
        <begin position="22"/>
        <end position="258"/>
    </location>
</feature>
<keyword evidence="6" id="KW-1185">Reference proteome</keyword>
<comment type="caution">
    <text evidence="5">The sequence shown here is derived from an EMBL/GenBank/DDBJ whole genome shotgun (WGS) entry which is preliminary data.</text>
</comment>
<feature type="signal peptide" evidence="4">
    <location>
        <begin position="1"/>
        <end position="21"/>
    </location>
</feature>
<dbReference type="Gene3D" id="3.40.190.10">
    <property type="entry name" value="Periplasmic binding protein-like II"/>
    <property type="match status" value="2"/>
</dbReference>
<dbReference type="InterPro" id="IPR005950">
    <property type="entry name" value="ModA"/>
</dbReference>
<dbReference type="Pfam" id="PF13531">
    <property type="entry name" value="SBP_bac_11"/>
    <property type="match status" value="1"/>
</dbReference>